<organism evidence="2 3">
    <name type="scientific">Leucocoprinus birnbaumii</name>
    <dbReference type="NCBI Taxonomy" id="56174"/>
    <lineage>
        <taxon>Eukaryota</taxon>
        <taxon>Fungi</taxon>
        <taxon>Dikarya</taxon>
        <taxon>Basidiomycota</taxon>
        <taxon>Agaricomycotina</taxon>
        <taxon>Agaricomycetes</taxon>
        <taxon>Agaricomycetidae</taxon>
        <taxon>Agaricales</taxon>
        <taxon>Agaricineae</taxon>
        <taxon>Agaricaceae</taxon>
        <taxon>Leucocoprinus</taxon>
    </lineage>
</organism>
<keyword evidence="3" id="KW-1185">Reference proteome</keyword>
<sequence length="234" mass="24918">MAATCTARTRVANVANAGNTRNAATGPSNGPAGHGHRLGAGQLIHCSTCLNGPQNWTPSSQTVRTPGSHIPHLSPRFYTPASISYHWSPITLPVPACCWTPNDPSISPHCWTPSNPSILSGGLPTPPGGGSGRSGGDNISENGLDNHDWEDIDPPPGFPDSSDDGSDQESDTATSTNFSYIPRDVFNERLTLAMEALVNNMAPHQSKEKLNKAHVPNTFDRSNLKKLDTFITQC</sequence>
<protein>
    <submittedName>
        <fullName evidence="2">Uncharacterized protein</fullName>
    </submittedName>
</protein>
<dbReference type="EMBL" id="JANIEX010000483">
    <property type="protein sequence ID" value="KAJ3566497.1"/>
    <property type="molecule type" value="Genomic_DNA"/>
</dbReference>
<gene>
    <name evidence="2" type="ORF">NP233_g6970</name>
</gene>
<evidence type="ECO:0000313" key="3">
    <source>
        <dbReference type="Proteomes" id="UP001213000"/>
    </source>
</evidence>
<comment type="caution">
    <text evidence="2">The sequence shown here is derived from an EMBL/GenBank/DDBJ whole genome shotgun (WGS) entry which is preliminary data.</text>
</comment>
<evidence type="ECO:0000313" key="2">
    <source>
        <dbReference type="EMBL" id="KAJ3566497.1"/>
    </source>
</evidence>
<reference evidence="2" key="1">
    <citation type="submission" date="2022-07" db="EMBL/GenBank/DDBJ databases">
        <title>Genome Sequence of Leucocoprinus birnbaumii.</title>
        <authorList>
            <person name="Buettner E."/>
        </authorList>
    </citation>
    <scope>NUCLEOTIDE SEQUENCE</scope>
    <source>
        <strain evidence="2">VT141</strain>
    </source>
</reference>
<name>A0AAD5VR82_9AGAR</name>
<proteinExistence type="predicted"/>
<evidence type="ECO:0000256" key="1">
    <source>
        <dbReference type="SAM" id="MobiDB-lite"/>
    </source>
</evidence>
<dbReference type="Proteomes" id="UP001213000">
    <property type="component" value="Unassembled WGS sequence"/>
</dbReference>
<accession>A0AAD5VR82</accession>
<dbReference type="AlphaFoldDB" id="A0AAD5VR82"/>
<feature type="region of interest" description="Disordered" evidence="1">
    <location>
        <begin position="117"/>
        <end position="179"/>
    </location>
</feature>
<feature type="compositionally biased region" description="Acidic residues" evidence="1">
    <location>
        <begin position="161"/>
        <end position="170"/>
    </location>
</feature>